<reference evidence="1 2" key="1">
    <citation type="submission" date="2021-06" db="EMBL/GenBank/DDBJ databases">
        <authorList>
            <person name="Palmer J.M."/>
        </authorList>
    </citation>
    <scope>NUCLEOTIDE SEQUENCE [LARGE SCALE GENOMIC DNA]</scope>
    <source>
        <strain evidence="1 2">XC_2019</strain>
        <tissue evidence="1">Muscle</tissue>
    </source>
</reference>
<organism evidence="1 2">
    <name type="scientific">Xenoophorus captivus</name>
    <dbReference type="NCBI Taxonomy" id="1517983"/>
    <lineage>
        <taxon>Eukaryota</taxon>
        <taxon>Metazoa</taxon>
        <taxon>Chordata</taxon>
        <taxon>Craniata</taxon>
        <taxon>Vertebrata</taxon>
        <taxon>Euteleostomi</taxon>
        <taxon>Actinopterygii</taxon>
        <taxon>Neopterygii</taxon>
        <taxon>Teleostei</taxon>
        <taxon>Neoteleostei</taxon>
        <taxon>Acanthomorphata</taxon>
        <taxon>Ovalentaria</taxon>
        <taxon>Atherinomorphae</taxon>
        <taxon>Cyprinodontiformes</taxon>
        <taxon>Goodeidae</taxon>
        <taxon>Xenoophorus</taxon>
    </lineage>
</organism>
<evidence type="ECO:0000313" key="1">
    <source>
        <dbReference type="EMBL" id="MEQ2205432.1"/>
    </source>
</evidence>
<dbReference type="Proteomes" id="UP001434883">
    <property type="component" value="Unassembled WGS sequence"/>
</dbReference>
<evidence type="ECO:0000313" key="2">
    <source>
        <dbReference type="Proteomes" id="UP001434883"/>
    </source>
</evidence>
<proteinExistence type="predicted"/>
<protein>
    <submittedName>
        <fullName evidence="1">Uncharacterized protein</fullName>
    </submittedName>
</protein>
<feature type="non-terminal residue" evidence="1">
    <location>
        <position position="1"/>
    </location>
</feature>
<name>A0ABV0RD66_9TELE</name>
<sequence length="138" mass="15356">NIPNMPTVLSQQSDCLSDDYGFLFSAAAQKAEAVVEMEKGARCSNRNPEIMKLVLPWMEMSNNKEERLGGMPSSERETEGKIAGNCKEMYTTRSHLKLESVLIRQASDEEARPQVEGELGSEADDILSKWDLVISMDA</sequence>
<comment type="caution">
    <text evidence="1">The sequence shown here is derived from an EMBL/GenBank/DDBJ whole genome shotgun (WGS) entry which is preliminary data.</text>
</comment>
<dbReference type="EMBL" id="JAHRIN010042093">
    <property type="protein sequence ID" value="MEQ2205432.1"/>
    <property type="molecule type" value="Genomic_DNA"/>
</dbReference>
<accession>A0ABV0RD66</accession>
<gene>
    <name evidence="1" type="ORF">XENOCAPTIV_029216</name>
</gene>
<keyword evidence="2" id="KW-1185">Reference proteome</keyword>